<evidence type="ECO:0000313" key="2">
    <source>
        <dbReference type="EMBL" id="KKN58027.1"/>
    </source>
</evidence>
<keyword evidence="1" id="KW-0812">Transmembrane</keyword>
<comment type="caution">
    <text evidence="2">The sequence shown here is derived from an EMBL/GenBank/DDBJ whole genome shotgun (WGS) entry which is preliminary data.</text>
</comment>
<dbReference type="EMBL" id="LAZR01000780">
    <property type="protein sequence ID" value="KKN58027.1"/>
    <property type="molecule type" value="Genomic_DNA"/>
</dbReference>
<sequence>MNEWSVMILVIFIFCLGLVVGTIITGSSGIDISQETADDICKQLTGNETVVAYDGWNRNELVGGKLGCELPSFDATQNIIIKQNNE</sequence>
<keyword evidence="1" id="KW-1133">Transmembrane helix</keyword>
<organism evidence="2">
    <name type="scientific">marine sediment metagenome</name>
    <dbReference type="NCBI Taxonomy" id="412755"/>
    <lineage>
        <taxon>unclassified sequences</taxon>
        <taxon>metagenomes</taxon>
        <taxon>ecological metagenomes</taxon>
    </lineage>
</organism>
<evidence type="ECO:0000256" key="1">
    <source>
        <dbReference type="SAM" id="Phobius"/>
    </source>
</evidence>
<accession>A0A0F9S6W6</accession>
<feature type="transmembrane region" description="Helical" evidence="1">
    <location>
        <begin position="6"/>
        <end position="24"/>
    </location>
</feature>
<reference evidence="2" key="1">
    <citation type="journal article" date="2015" name="Nature">
        <title>Complex archaea that bridge the gap between prokaryotes and eukaryotes.</title>
        <authorList>
            <person name="Spang A."/>
            <person name="Saw J.H."/>
            <person name="Jorgensen S.L."/>
            <person name="Zaremba-Niedzwiedzka K."/>
            <person name="Martijn J."/>
            <person name="Lind A.E."/>
            <person name="van Eijk R."/>
            <person name="Schleper C."/>
            <person name="Guy L."/>
            <person name="Ettema T.J."/>
        </authorList>
    </citation>
    <scope>NUCLEOTIDE SEQUENCE</scope>
</reference>
<protein>
    <submittedName>
        <fullName evidence="2">Uncharacterized protein</fullName>
    </submittedName>
</protein>
<keyword evidence="1" id="KW-0472">Membrane</keyword>
<dbReference type="AlphaFoldDB" id="A0A0F9S6W6"/>
<proteinExistence type="predicted"/>
<gene>
    <name evidence="2" type="ORF">LCGC14_0556850</name>
</gene>
<name>A0A0F9S6W6_9ZZZZ</name>